<dbReference type="CDD" id="cd06171">
    <property type="entry name" value="Sigma70_r4"/>
    <property type="match status" value="1"/>
</dbReference>
<dbReference type="PANTHER" id="PTHR43133:SF60">
    <property type="entry name" value="RNA POLYMERASE SIGMA FACTOR SIGV"/>
    <property type="match status" value="1"/>
</dbReference>
<dbReference type="EMBL" id="JAROYP010000010">
    <property type="protein sequence ID" value="MDH5162603.1"/>
    <property type="molecule type" value="Genomic_DNA"/>
</dbReference>
<dbReference type="InterPro" id="IPR013325">
    <property type="entry name" value="RNA_pol_sigma_r2"/>
</dbReference>
<evidence type="ECO:0000256" key="1">
    <source>
        <dbReference type="ARBA" id="ARBA00010641"/>
    </source>
</evidence>
<dbReference type="Proteomes" id="UP001159179">
    <property type="component" value="Unassembled WGS sequence"/>
</dbReference>
<sequence>MTNDNNDRLDGIQDTDQWLECLMMDYGEKLIRIAYLYLKDWKLAEDVVQETFIKCFLKKKDFRGDSSVKTWIYSILTNACRDILRSSSYKKTIIVNKLYPHQHTFTESPEDAVIQNEDEYYLSECVLSLPIKYREVIILFYYESLTINEICDLLKTKNSTIKVRLKRGREKLRKLVDKGVEFYAK</sequence>
<accession>A0AAW6SWG5</accession>
<dbReference type="Gene3D" id="1.10.10.10">
    <property type="entry name" value="Winged helix-like DNA-binding domain superfamily/Winged helix DNA-binding domain"/>
    <property type="match status" value="1"/>
</dbReference>
<reference evidence="7" key="1">
    <citation type="submission" date="2023-03" db="EMBL/GenBank/DDBJ databases">
        <title>Bacterial isolates from washroom surfaces on a university campus.</title>
        <authorList>
            <person name="Holman D.B."/>
            <person name="Gzyl K.E."/>
            <person name="Taheri A.E."/>
        </authorList>
    </citation>
    <scope>NUCLEOTIDE SEQUENCE</scope>
    <source>
        <strain evidence="7">RD03</strain>
    </source>
</reference>
<gene>
    <name evidence="7" type="ORF">P5X88_16845</name>
</gene>
<keyword evidence="4" id="KW-0804">Transcription</keyword>
<evidence type="ECO:0000259" key="5">
    <source>
        <dbReference type="Pfam" id="PF04542"/>
    </source>
</evidence>
<evidence type="ECO:0000256" key="3">
    <source>
        <dbReference type="ARBA" id="ARBA00023082"/>
    </source>
</evidence>
<dbReference type="InterPro" id="IPR014284">
    <property type="entry name" value="RNA_pol_sigma-70_dom"/>
</dbReference>
<feature type="domain" description="RNA polymerase sigma factor 70 region 4 type 2" evidence="6">
    <location>
        <begin position="122"/>
        <end position="172"/>
    </location>
</feature>
<organism evidence="7 8">
    <name type="scientific">Heyndrickxia oleronia</name>
    <dbReference type="NCBI Taxonomy" id="38875"/>
    <lineage>
        <taxon>Bacteria</taxon>
        <taxon>Bacillati</taxon>
        <taxon>Bacillota</taxon>
        <taxon>Bacilli</taxon>
        <taxon>Bacillales</taxon>
        <taxon>Bacillaceae</taxon>
        <taxon>Heyndrickxia</taxon>
    </lineage>
</organism>
<dbReference type="AlphaFoldDB" id="A0AAW6SWG5"/>
<name>A0AAW6SWG5_9BACI</name>
<dbReference type="RefSeq" id="WP_280617481.1">
    <property type="nucleotide sequence ID" value="NZ_JAROYP010000010.1"/>
</dbReference>
<protein>
    <submittedName>
        <fullName evidence="7">Sigma-70 family RNA polymerase sigma factor</fullName>
    </submittedName>
</protein>
<dbReference type="GO" id="GO:0003677">
    <property type="term" value="F:DNA binding"/>
    <property type="evidence" value="ECO:0007669"/>
    <property type="project" value="InterPro"/>
</dbReference>
<dbReference type="InterPro" id="IPR013324">
    <property type="entry name" value="RNA_pol_sigma_r3/r4-like"/>
</dbReference>
<dbReference type="Pfam" id="PF04542">
    <property type="entry name" value="Sigma70_r2"/>
    <property type="match status" value="1"/>
</dbReference>
<keyword evidence="3" id="KW-0731">Sigma factor</keyword>
<dbReference type="Pfam" id="PF08281">
    <property type="entry name" value="Sigma70_r4_2"/>
    <property type="match status" value="1"/>
</dbReference>
<dbReference type="NCBIfam" id="TIGR02937">
    <property type="entry name" value="sigma70-ECF"/>
    <property type="match status" value="1"/>
</dbReference>
<comment type="similarity">
    <text evidence="1">Belongs to the sigma-70 factor family. ECF subfamily.</text>
</comment>
<dbReference type="GO" id="GO:0006352">
    <property type="term" value="P:DNA-templated transcription initiation"/>
    <property type="evidence" value="ECO:0007669"/>
    <property type="project" value="InterPro"/>
</dbReference>
<dbReference type="InterPro" id="IPR013249">
    <property type="entry name" value="RNA_pol_sigma70_r4_t2"/>
</dbReference>
<evidence type="ECO:0000259" key="6">
    <source>
        <dbReference type="Pfam" id="PF08281"/>
    </source>
</evidence>
<dbReference type="InterPro" id="IPR007627">
    <property type="entry name" value="RNA_pol_sigma70_r2"/>
</dbReference>
<comment type="caution">
    <text evidence="7">The sequence shown here is derived from an EMBL/GenBank/DDBJ whole genome shotgun (WGS) entry which is preliminary data.</text>
</comment>
<dbReference type="GO" id="GO:0016987">
    <property type="term" value="F:sigma factor activity"/>
    <property type="evidence" value="ECO:0007669"/>
    <property type="project" value="UniProtKB-KW"/>
</dbReference>
<dbReference type="InterPro" id="IPR039425">
    <property type="entry name" value="RNA_pol_sigma-70-like"/>
</dbReference>
<evidence type="ECO:0000256" key="4">
    <source>
        <dbReference type="ARBA" id="ARBA00023163"/>
    </source>
</evidence>
<proteinExistence type="inferred from homology"/>
<keyword evidence="2" id="KW-0805">Transcription regulation</keyword>
<dbReference type="Gene3D" id="1.10.1740.10">
    <property type="match status" value="1"/>
</dbReference>
<dbReference type="PANTHER" id="PTHR43133">
    <property type="entry name" value="RNA POLYMERASE ECF-TYPE SIGMA FACTO"/>
    <property type="match status" value="1"/>
</dbReference>
<evidence type="ECO:0000256" key="2">
    <source>
        <dbReference type="ARBA" id="ARBA00023015"/>
    </source>
</evidence>
<feature type="domain" description="RNA polymerase sigma-70 region 2" evidence="5">
    <location>
        <begin position="23"/>
        <end position="87"/>
    </location>
</feature>
<evidence type="ECO:0000313" key="7">
    <source>
        <dbReference type="EMBL" id="MDH5162603.1"/>
    </source>
</evidence>
<dbReference type="SUPFAM" id="SSF88946">
    <property type="entry name" value="Sigma2 domain of RNA polymerase sigma factors"/>
    <property type="match status" value="1"/>
</dbReference>
<evidence type="ECO:0000313" key="8">
    <source>
        <dbReference type="Proteomes" id="UP001159179"/>
    </source>
</evidence>
<dbReference type="InterPro" id="IPR036388">
    <property type="entry name" value="WH-like_DNA-bd_sf"/>
</dbReference>
<dbReference type="SUPFAM" id="SSF88659">
    <property type="entry name" value="Sigma3 and sigma4 domains of RNA polymerase sigma factors"/>
    <property type="match status" value="1"/>
</dbReference>